<proteinExistence type="predicted"/>
<evidence type="ECO:0000313" key="1">
    <source>
        <dbReference type="EMBL" id="SIT58836.1"/>
    </source>
</evidence>
<accession>A0A1R3VG50</accession>
<protein>
    <submittedName>
        <fullName evidence="1">Uncharacterized protein</fullName>
    </submittedName>
</protein>
<organism evidence="1 2">
    <name type="scientific">Mesorhizobium prunaredense</name>
    <dbReference type="NCBI Taxonomy" id="1631249"/>
    <lineage>
        <taxon>Bacteria</taxon>
        <taxon>Pseudomonadati</taxon>
        <taxon>Pseudomonadota</taxon>
        <taxon>Alphaproteobacteria</taxon>
        <taxon>Hyphomicrobiales</taxon>
        <taxon>Phyllobacteriaceae</taxon>
        <taxon>Mesorhizobium</taxon>
    </lineage>
</organism>
<reference evidence="2" key="1">
    <citation type="submission" date="2017-01" db="EMBL/GenBank/DDBJ databases">
        <authorList>
            <person name="Brunel B."/>
        </authorList>
    </citation>
    <scope>NUCLEOTIDE SEQUENCE [LARGE SCALE GENOMIC DNA]</scope>
</reference>
<dbReference type="EMBL" id="FTPD01000056">
    <property type="protein sequence ID" value="SIT58836.1"/>
    <property type="molecule type" value="Genomic_DNA"/>
</dbReference>
<keyword evidence="2" id="KW-1185">Reference proteome</keyword>
<gene>
    <name evidence="1" type="ORF">BQ8794_60145</name>
</gene>
<sequence length="61" mass="6774">MATYTTGFDGPDLTSSISEISTALHDLEGLPEAERNQPLAQAMIAYYRETLRAREEDERAA</sequence>
<name>A0A1R3VG50_9HYPH</name>
<dbReference type="STRING" id="1631249.BQ8794_60145"/>
<dbReference type="Proteomes" id="UP000188388">
    <property type="component" value="Unassembled WGS sequence"/>
</dbReference>
<dbReference type="RefSeq" id="WP_077381901.1">
    <property type="nucleotide sequence ID" value="NZ_FTPD01000056.1"/>
</dbReference>
<evidence type="ECO:0000313" key="2">
    <source>
        <dbReference type="Proteomes" id="UP000188388"/>
    </source>
</evidence>
<dbReference type="AlphaFoldDB" id="A0A1R3VG50"/>